<feature type="region of interest" description="Disordered" evidence="2">
    <location>
        <begin position="54"/>
        <end position="81"/>
    </location>
</feature>
<organism evidence="4 5">
    <name type="scientific">Rhizobium rhizophilum</name>
    <dbReference type="NCBI Taxonomy" id="1850373"/>
    <lineage>
        <taxon>Bacteria</taxon>
        <taxon>Pseudomonadati</taxon>
        <taxon>Pseudomonadota</taxon>
        <taxon>Alphaproteobacteria</taxon>
        <taxon>Hyphomicrobiales</taxon>
        <taxon>Rhizobiaceae</taxon>
        <taxon>Rhizobium/Agrobacterium group</taxon>
        <taxon>Rhizobium</taxon>
    </lineage>
</organism>
<evidence type="ECO:0000256" key="2">
    <source>
        <dbReference type="SAM" id="MobiDB-lite"/>
    </source>
</evidence>
<dbReference type="Pfam" id="PF01266">
    <property type="entry name" value="DAO"/>
    <property type="match status" value="1"/>
</dbReference>
<dbReference type="EMBL" id="STGT01000003">
    <property type="protein sequence ID" value="THV14218.1"/>
    <property type="molecule type" value="Genomic_DNA"/>
</dbReference>
<dbReference type="InterPro" id="IPR036188">
    <property type="entry name" value="FAD/NAD-bd_sf"/>
</dbReference>
<name>A0ABY2QUE8_9HYPH</name>
<keyword evidence="5" id="KW-1185">Reference proteome</keyword>
<evidence type="ECO:0000313" key="4">
    <source>
        <dbReference type="EMBL" id="THV14218.1"/>
    </source>
</evidence>
<feature type="compositionally biased region" description="Basic and acidic residues" evidence="2">
    <location>
        <begin position="54"/>
        <end position="65"/>
    </location>
</feature>
<gene>
    <name evidence="4" type="ORF">E9677_15175</name>
</gene>
<dbReference type="InterPro" id="IPR006076">
    <property type="entry name" value="FAD-dep_OxRdtase"/>
</dbReference>
<dbReference type="Proteomes" id="UP000309667">
    <property type="component" value="Unassembled WGS sequence"/>
</dbReference>
<dbReference type="SUPFAM" id="SSF51905">
    <property type="entry name" value="FAD/NAD(P)-binding domain"/>
    <property type="match status" value="1"/>
</dbReference>
<evidence type="ECO:0000256" key="1">
    <source>
        <dbReference type="ARBA" id="ARBA00023002"/>
    </source>
</evidence>
<feature type="domain" description="FAD dependent oxidoreductase" evidence="3">
    <location>
        <begin position="7"/>
        <end position="47"/>
    </location>
</feature>
<sequence length="81" mass="8908">MPLQKRRIIIVGAGIFGTALAYQMASPQSEVVLIESGPGPACGVTGRLRLDQHRPRNTRQRELRPVAECCRGLSRTDPRPT</sequence>
<protein>
    <submittedName>
        <fullName evidence="4">FAD-dependent oxidoreductase</fullName>
    </submittedName>
</protein>
<proteinExistence type="predicted"/>
<comment type="caution">
    <text evidence="4">The sequence shown here is derived from an EMBL/GenBank/DDBJ whole genome shotgun (WGS) entry which is preliminary data.</text>
</comment>
<dbReference type="Gene3D" id="3.50.50.60">
    <property type="entry name" value="FAD/NAD(P)-binding domain"/>
    <property type="match status" value="1"/>
</dbReference>
<reference evidence="4 5" key="1">
    <citation type="submission" date="2019-04" db="EMBL/GenBank/DDBJ databases">
        <title>Genome sequence of strain 7209-2.</title>
        <authorList>
            <person name="Gao J."/>
            <person name="Sun J."/>
        </authorList>
    </citation>
    <scope>NUCLEOTIDE SEQUENCE [LARGE SCALE GENOMIC DNA]</scope>
    <source>
        <strain evidence="4 5">7209-2</strain>
    </source>
</reference>
<keyword evidence="1" id="KW-0560">Oxidoreductase</keyword>
<evidence type="ECO:0000313" key="5">
    <source>
        <dbReference type="Proteomes" id="UP000309667"/>
    </source>
</evidence>
<accession>A0ABY2QUE8</accession>
<evidence type="ECO:0000259" key="3">
    <source>
        <dbReference type="Pfam" id="PF01266"/>
    </source>
</evidence>